<dbReference type="GO" id="GO:0015385">
    <property type="term" value="F:sodium:proton antiporter activity"/>
    <property type="evidence" value="ECO:0007669"/>
    <property type="project" value="TreeGrafter"/>
</dbReference>
<proteinExistence type="predicted"/>
<keyword evidence="7" id="KW-1185">Reference proteome</keyword>
<protein>
    <submittedName>
        <fullName evidence="6">Na+/H+ antiporter NhaA type</fullName>
    </submittedName>
</protein>
<dbReference type="GO" id="GO:0005886">
    <property type="term" value="C:plasma membrane"/>
    <property type="evidence" value="ECO:0007669"/>
    <property type="project" value="UniProtKB-SubCell"/>
</dbReference>
<evidence type="ECO:0000256" key="4">
    <source>
        <dbReference type="ARBA" id="ARBA00022989"/>
    </source>
</evidence>
<keyword evidence="4" id="KW-1133">Transmembrane helix</keyword>
<reference evidence="6 7" key="1">
    <citation type="journal article" date="2018" name="Front. Microbiol.">
        <title>Hydrolytic Capabilities as a Key to Environmental Success: Chitinolytic and Cellulolytic Acidobacteria From Acidic Sub-arctic Soils and Boreal Peatlands.</title>
        <authorList>
            <person name="Belova S.E."/>
            <person name="Ravin N.V."/>
            <person name="Pankratov T.A."/>
            <person name="Rakitin A.L."/>
            <person name="Ivanova A.A."/>
            <person name="Beletsky A.V."/>
            <person name="Mardanov A.V."/>
            <person name="Sinninghe Damste J.S."/>
            <person name="Dedysh S.N."/>
        </authorList>
    </citation>
    <scope>NUCLEOTIDE SEQUENCE [LARGE SCALE GENOMIC DNA]</scope>
    <source>
        <strain evidence="6 7">SBC82</strain>
    </source>
</reference>
<evidence type="ECO:0000313" key="7">
    <source>
        <dbReference type="Proteomes" id="UP000253606"/>
    </source>
</evidence>
<evidence type="ECO:0000256" key="3">
    <source>
        <dbReference type="ARBA" id="ARBA00022692"/>
    </source>
</evidence>
<keyword evidence="5" id="KW-0472">Membrane</keyword>
<evidence type="ECO:0000256" key="2">
    <source>
        <dbReference type="ARBA" id="ARBA00022475"/>
    </source>
</evidence>
<evidence type="ECO:0000256" key="5">
    <source>
        <dbReference type="ARBA" id="ARBA00023136"/>
    </source>
</evidence>
<dbReference type="InterPro" id="IPR023171">
    <property type="entry name" value="Na/H_antiporter_dom_sf"/>
</dbReference>
<name>A0A2Z5G6P2_9BACT</name>
<dbReference type="Proteomes" id="UP000253606">
    <property type="component" value="Chromosome"/>
</dbReference>
<dbReference type="Pfam" id="PF06965">
    <property type="entry name" value="Na_H_antiport_1"/>
    <property type="match status" value="1"/>
</dbReference>
<keyword evidence="2" id="KW-1003">Cell membrane</keyword>
<sequence>MEAAGGILLLAATLAALVWANSPWAENYHAIWHTTFTLGVGHYVLSWSRHLWVNDGLMAIFFSW</sequence>
<organism evidence="6 7">
    <name type="scientific">Acidisarcina polymorpha</name>
    <dbReference type="NCBI Taxonomy" id="2211140"/>
    <lineage>
        <taxon>Bacteria</taxon>
        <taxon>Pseudomonadati</taxon>
        <taxon>Acidobacteriota</taxon>
        <taxon>Terriglobia</taxon>
        <taxon>Terriglobales</taxon>
        <taxon>Acidobacteriaceae</taxon>
        <taxon>Acidisarcina</taxon>
    </lineage>
</organism>
<dbReference type="GO" id="GO:0006885">
    <property type="term" value="P:regulation of pH"/>
    <property type="evidence" value="ECO:0007669"/>
    <property type="project" value="InterPro"/>
</dbReference>
<gene>
    <name evidence="6" type="ORF">ACPOL_5666</name>
</gene>
<dbReference type="AlphaFoldDB" id="A0A2Z5G6P2"/>
<dbReference type="InterPro" id="IPR004670">
    <property type="entry name" value="NhaA"/>
</dbReference>
<dbReference type="EMBL" id="CP030840">
    <property type="protein sequence ID" value="AXC14912.1"/>
    <property type="molecule type" value="Genomic_DNA"/>
</dbReference>
<dbReference type="PANTHER" id="PTHR30341:SF0">
    <property type="entry name" value="NA(+)_H(+) ANTIPORTER NHAA"/>
    <property type="match status" value="1"/>
</dbReference>
<evidence type="ECO:0000256" key="1">
    <source>
        <dbReference type="ARBA" id="ARBA00004429"/>
    </source>
</evidence>
<dbReference type="KEGG" id="abas:ACPOL_5666"/>
<comment type="subcellular location">
    <subcellularLocation>
        <location evidence="1">Cell inner membrane</location>
        <topology evidence="1">Multi-pass membrane protein</topology>
    </subcellularLocation>
</comment>
<dbReference type="Gene3D" id="1.20.1530.10">
    <property type="entry name" value="Na+/H+ antiporter like domain"/>
    <property type="match status" value="1"/>
</dbReference>
<evidence type="ECO:0000313" key="6">
    <source>
        <dbReference type="EMBL" id="AXC14912.1"/>
    </source>
</evidence>
<accession>A0A2Z5G6P2</accession>
<dbReference type="PANTHER" id="PTHR30341">
    <property type="entry name" value="SODIUM ION/PROTON ANTIPORTER NHAA-RELATED"/>
    <property type="match status" value="1"/>
</dbReference>
<keyword evidence="3" id="KW-0812">Transmembrane</keyword>